<keyword evidence="3" id="KW-1003">Cell membrane</keyword>
<sequence length="492" mass="56854">MKNTGGFVIDFVTSEYYLFFLPAVVALVFFLRRGRRDLQILIMLFMSYLFFWLASGWHVILLLISTLVDWNAGKRIHASNEKSIRKRWLLFSLIINLGLLATFKYLDFLIESLNFVSLEIFGSSGLDTFGILLPVGISFYTFQTMSYTIDIYRNKNKPYDNFYDFACYAAFFPQLVAGPIVRAQHFQEQIKGEIRTTPYKFRLGLTLISYGLMKKFLIADNVAIHVNSIFSGDAPLDNILLIWWGALCFGIQIYCDFSAYTDIAIGSGHLLGIELPENFKTPYAARSPQDFWRRWHISLSTWLRDYLYIPLGGSRGGTRVLIIALMGTMLLGGLWHGASWNFVLWGFIHGILLLIHRQISGNNRLIRWFKIAPRSMLFIGYLITQFFVFMTWLIFRVEDTKILWPSLKTYIGINAKWDVGEFMDSLPEIKLLTFAIVLFFVIGHFISGLMGGFKLWIARQNSIIWGLFCGMMLSLAFLLKPSTTIEFIYFRF</sequence>
<feature type="transmembrane region" description="Helical" evidence="9">
    <location>
        <begin position="431"/>
        <end position="450"/>
    </location>
</feature>
<dbReference type="AlphaFoldDB" id="A0A1B1TFV2"/>
<feature type="transmembrane region" description="Helical" evidence="9">
    <location>
        <begin position="44"/>
        <end position="68"/>
    </location>
</feature>
<evidence type="ECO:0000256" key="1">
    <source>
        <dbReference type="ARBA" id="ARBA00004651"/>
    </source>
</evidence>
<keyword evidence="7 9" id="KW-0472">Membrane</keyword>
<protein>
    <submittedName>
        <fullName evidence="10">Alginate O-acetyltransferase</fullName>
    </submittedName>
</protein>
<dbReference type="PANTHER" id="PTHR13285">
    <property type="entry name" value="ACYLTRANSFERASE"/>
    <property type="match status" value="1"/>
</dbReference>
<dbReference type="GO" id="GO:0042121">
    <property type="term" value="P:alginic acid biosynthetic process"/>
    <property type="evidence" value="ECO:0007669"/>
    <property type="project" value="InterPro"/>
</dbReference>
<feature type="transmembrane region" description="Helical" evidence="9">
    <location>
        <begin position="16"/>
        <end position="32"/>
    </location>
</feature>
<feature type="transmembrane region" description="Helical" evidence="9">
    <location>
        <begin position="118"/>
        <end position="142"/>
    </location>
</feature>
<accession>A0A1B1TFV2</accession>
<evidence type="ECO:0000313" key="10">
    <source>
        <dbReference type="EMBL" id="ANV81161.1"/>
    </source>
</evidence>
<dbReference type="PIRSF" id="PIRSF500217">
    <property type="entry name" value="AlgI"/>
    <property type="match status" value="1"/>
</dbReference>
<evidence type="ECO:0000256" key="6">
    <source>
        <dbReference type="ARBA" id="ARBA00022989"/>
    </source>
</evidence>
<comment type="similarity">
    <text evidence="2">Belongs to the membrane-bound acyltransferase family.</text>
</comment>
<dbReference type="EMBL" id="KP211925">
    <property type="protein sequence ID" value="ANV81161.1"/>
    <property type="molecule type" value="Genomic_DNA"/>
</dbReference>
<evidence type="ECO:0000256" key="9">
    <source>
        <dbReference type="SAM" id="Phobius"/>
    </source>
</evidence>
<keyword evidence="4 10" id="KW-0808">Transferase</keyword>
<name>A0A1B1TFV2_9ARCH</name>
<keyword evidence="6 9" id="KW-1133">Transmembrane helix</keyword>
<evidence type="ECO:0000256" key="3">
    <source>
        <dbReference type="ARBA" id="ARBA00022475"/>
    </source>
</evidence>
<feature type="transmembrane region" description="Helical" evidence="9">
    <location>
        <begin position="376"/>
        <end position="395"/>
    </location>
</feature>
<dbReference type="PANTHER" id="PTHR13285:SF23">
    <property type="entry name" value="TEICHOIC ACID D-ALANYLTRANSFERASE"/>
    <property type="match status" value="1"/>
</dbReference>
<dbReference type="GO" id="GO:0016746">
    <property type="term" value="F:acyltransferase activity"/>
    <property type="evidence" value="ECO:0007669"/>
    <property type="project" value="UniProtKB-KW"/>
</dbReference>
<dbReference type="InterPro" id="IPR024194">
    <property type="entry name" value="Ac/AlaTfrase_AlgI/DltB"/>
</dbReference>
<feature type="transmembrane region" description="Helical" evidence="9">
    <location>
        <begin position="338"/>
        <end position="355"/>
    </location>
</feature>
<dbReference type="PIRSF" id="PIRSF016636">
    <property type="entry name" value="AlgI_DltB"/>
    <property type="match status" value="1"/>
</dbReference>
<feature type="transmembrane region" description="Helical" evidence="9">
    <location>
        <begin position="162"/>
        <end position="181"/>
    </location>
</feature>
<feature type="transmembrane region" description="Helical" evidence="9">
    <location>
        <begin position="462"/>
        <end position="479"/>
    </location>
</feature>
<dbReference type="InterPro" id="IPR051085">
    <property type="entry name" value="MB_O-acyltransferase"/>
</dbReference>
<keyword evidence="8" id="KW-0012">Acyltransferase</keyword>
<dbReference type="InterPro" id="IPR004299">
    <property type="entry name" value="MBOAT_fam"/>
</dbReference>
<dbReference type="Pfam" id="PF03062">
    <property type="entry name" value="MBOAT"/>
    <property type="match status" value="1"/>
</dbReference>
<comment type="subcellular location">
    <subcellularLocation>
        <location evidence="1">Cell membrane</location>
        <topology evidence="1">Multi-pass membrane protein</topology>
    </subcellularLocation>
</comment>
<proteinExistence type="inferred from homology"/>
<organism evidence="10">
    <name type="scientific">uncultured Poseidoniia archaeon</name>
    <dbReference type="NCBI Taxonomy" id="1697135"/>
    <lineage>
        <taxon>Archaea</taxon>
        <taxon>Methanobacteriati</taxon>
        <taxon>Thermoplasmatota</taxon>
        <taxon>Candidatus Poseidoniia</taxon>
        <taxon>environmental samples</taxon>
    </lineage>
</organism>
<evidence type="ECO:0000256" key="8">
    <source>
        <dbReference type="ARBA" id="ARBA00023315"/>
    </source>
</evidence>
<evidence type="ECO:0000256" key="5">
    <source>
        <dbReference type="ARBA" id="ARBA00022692"/>
    </source>
</evidence>
<dbReference type="InterPro" id="IPR028362">
    <property type="entry name" value="AlgI"/>
</dbReference>
<evidence type="ECO:0000256" key="2">
    <source>
        <dbReference type="ARBA" id="ARBA00010323"/>
    </source>
</evidence>
<dbReference type="GO" id="GO:0005886">
    <property type="term" value="C:plasma membrane"/>
    <property type="evidence" value="ECO:0007669"/>
    <property type="project" value="UniProtKB-SubCell"/>
</dbReference>
<evidence type="ECO:0000256" key="7">
    <source>
        <dbReference type="ARBA" id="ARBA00023136"/>
    </source>
</evidence>
<reference evidence="10" key="1">
    <citation type="submission" date="2014-11" db="EMBL/GenBank/DDBJ databases">
        <authorList>
            <person name="Zhu J."/>
            <person name="Qi W."/>
            <person name="Song R."/>
        </authorList>
    </citation>
    <scope>NUCLEOTIDE SEQUENCE</scope>
</reference>
<evidence type="ECO:0000256" key="4">
    <source>
        <dbReference type="ARBA" id="ARBA00022679"/>
    </source>
</evidence>
<keyword evidence="5 9" id="KW-0812">Transmembrane</keyword>
<reference evidence="10" key="2">
    <citation type="journal article" date="2015" name="ISME J.">
        <title>A new class of marine Euryarchaeota group II from the Mediterranean deep chlorophyll maximum.</title>
        <authorList>
            <person name="Martin-Cuadrado A.B."/>
            <person name="Garcia-Heredia I."/>
            <person name="Molto A.G."/>
            <person name="Lopez-Ubeda R."/>
            <person name="Kimes N."/>
            <person name="Lopez-Garcia P."/>
            <person name="Moreira D."/>
            <person name="Rodriguez-Valera F."/>
        </authorList>
    </citation>
    <scope>NUCLEOTIDE SEQUENCE</scope>
</reference>
<feature type="transmembrane region" description="Helical" evidence="9">
    <location>
        <begin position="88"/>
        <end position="106"/>
    </location>
</feature>